<reference evidence="10" key="2">
    <citation type="journal article" date="2023" name="BMC Genomics">
        <title>Pest status, molecular evolution, and epigenetic factors derived from the genome assembly of Frankliniella fusca, a thysanopteran phytovirus vector.</title>
        <authorList>
            <person name="Catto M.A."/>
            <person name="Labadie P.E."/>
            <person name="Jacobson A.L."/>
            <person name="Kennedy G.G."/>
            <person name="Srinivasan R."/>
            <person name="Hunt B.G."/>
        </authorList>
    </citation>
    <scope>NUCLEOTIDE SEQUENCE</scope>
    <source>
        <strain evidence="10">PL_HMW_Pooled</strain>
    </source>
</reference>
<feature type="signal peptide" evidence="8">
    <location>
        <begin position="1"/>
        <end position="24"/>
    </location>
</feature>
<proteinExistence type="inferred from homology"/>
<protein>
    <submittedName>
        <fullName evidence="10">Protein ANTAGONIST OF LIKE HETEROCHROMATIN PROTEIN 1</fullName>
    </submittedName>
</protein>
<gene>
    <name evidence="10" type="ORF">KUF71_006487</name>
</gene>
<organism evidence="10 11">
    <name type="scientific">Frankliniella fusca</name>
    <dbReference type="NCBI Taxonomy" id="407009"/>
    <lineage>
        <taxon>Eukaryota</taxon>
        <taxon>Metazoa</taxon>
        <taxon>Ecdysozoa</taxon>
        <taxon>Arthropoda</taxon>
        <taxon>Hexapoda</taxon>
        <taxon>Insecta</taxon>
        <taxon>Pterygota</taxon>
        <taxon>Neoptera</taxon>
        <taxon>Paraneoptera</taxon>
        <taxon>Thysanoptera</taxon>
        <taxon>Terebrantia</taxon>
        <taxon>Thripoidea</taxon>
        <taxon>Thripidae</taxon>
        <taxon>Frankliniella</taxon>
    </lineage>
</organism>
<dbReference type="Pfam" id="PF13359">
    <property type="entry name" value="DDE_Tnp_4"/>
    <property type="match status" value="1"/>
</dbReference>
<dbReference type="InterPro" id="IPR027806">
    <property type="entry name" value="HARBI1_dom"/>
</dbReference>
<keyword evidence="6" id="KW-0378">Hydrolase</keyword>
<evidence type="ECO:0000259" key="9">
    <source>
        <dbReference type="Pfam" id="PF13359"/>
    </source>
</evidence>
<evidence type="ECO:0000313" key="11">
    <source>
        <dbReference type="Proteomes" id="UP001219518"/>
    </source>
</evidence>
<feature type="domain" description="DDE Tnp4" evidence="9">
    <location>
        <begin position="208"/>
        <end position="371"/>
    </location>
</feature>
<dbReference type="AlphaFoldDB" id="A0AAE1I1C8"/>
<evidence type="ECO:0000256" key="7">
    <source>
        <dbReference type="ARBA" id="ARBA00023242"/>
    </source>
</evidence>
<keyword evidence="5" id="KW-0479">Metal-binding</keyword>
<comment type="subcellular location">
    <subcellularLocation>
        <location evidence="2">Nucleus</location>
    </subcellularLocation>
</comment>
<evidence type="ECO:0000256" key="8">
    <source>
        <dbReference type="SAM" id="SignalP"/>
    </source>
</evidence>
<reference evidence="10" key="1">
    <citation type="submission" date="2021-07" db="EMBL/GenBank/DDBJ databases">
        <authorList>
            <person name="Catto M.A."/>
            <person name="Jacobson A."/>
            <person name="Kennedy G."/>
            <person name="Labadie P."/>
            <person name="Hunt B.G."/>
            <person name="Srinivasan R."/>
        </authorList>
    </citation>
    <scope>NUCLEOTIDE SEQUENCE</scope>
    <source>
        <strain evidence="10">PL_HMW_Pooled</strain>
        <tissue evidence="10">Head</tissue>
    </source>
</reference>
<dbReference type="InterPro" id="IPR045249">
    <property type="entry name" value="HARBI1-like"/>
</dbReference>
<keyword evidence="11" id="KW-1185">Reference proteome</keyword>
<keyword evidence="7" id="KW-0539">Nucleus</keyword>
<comment type="caution">
    <text evidence="10">The sequence shown here is derived from an EMBL/GenBank/DDBJ whole genome shotgun (WGS) entry which is preliminary data.</text>
</comment>
<accession>A0AAE1I1C8</accession>
<evidence type="ECO:0000256" key="5">
    <source>
        <dbReference type="ARBA" id="ARBA00022723"/>
    </source>
</evidence>
<dbReference type="EMBL" id="JAHWGI010001426">
    <property type="protein sequence ID" value="KAK3931469.1"/>
    <property type="molecule type" value="Genomic_DNA"/>
</dbReference>
<dbReference type="PANTHER" id="PTHR22930:SF258">
    <property type="entry name" value="PROTEIN ALP1-LIKE ISOFORM X1"/>
    <property type="match status" value="1"/>
</dbReference>
<dbReference type="PANTHER" id="PTHR22930">
    <property type="match status" value="1"/>
</dbReference>
<evidence type="ECO:0000256" key="2">
    <source>
        <dbReference type="ARBA" id="ARBA00004123"/>
    </source>
</evidence>
<dbReference type="GO" id="GO:0016787">
    <property type="term" value="F:hydrolase activity"/>
    <property type="evidence" value="ECO:0007669"/>
    <property type="project" value="UniProtKB-KW"/>
</dbReference>
<dbReference type="GO" id="GO:0005634">
    <property type="term" value="C:nucleus"/>
    <property type="evidence" value="ECO:0007669"/>
    <property type="project" value="UniProtKB-SubCell"/>
</dbReference>
<evidence type="ECO:0000256" key="1">
    <source>
        <dbReference type="ARBA" id="ARBA00001968"/>
    </source>
</evidence>
<dbReference type="Proteomes" id="UP001219518">
    <property type="component" value="Unassembled WGS sequence"/>
</dbReference>
<sequence length="462" mass="53635">MSSRRVLHIIKCFALLCLRREIEGDPLPAELQRSIQRLSTFNLLRRERLRIRNLVRVLKKKERRWWIRPVFLDRKLAGAWHSLIPVMREFDQDAHFNFLRMTPASFDWLLDKVSPFLTKCSIRRETISAGERLAVTLRYLASGDSQVSISYLFRISDSAVSNIVLETTAVIWFVLKDEVFEPLSKEFWRKKASEFEALWNFPMCVGAMDGKHCFVQKFPMRGSECYNYKFGHSLILFAVCDAKYKFIVVDAGARGRESDGGVFERSDFGRLFNSHQLQLPSSVYNSTLKSSLPYVFTGDNAFPLDVHLMTPYDDSLKPEEIVFNYRLSRARRVVENAFGILAARFRIFRSNIIGSETLVQNIILATTALHNYHLIREDSIPPKQRVYLPAGFADVYKSNGKLKKGRWRNEDKTSERSIFKTLVNQEIPNPDDSTASAVRNKFMELFILDPLPWQYDELPDIF</sequence>
<dbReference type="GO" id="GO:0046872">
    <property type="term" value="F:metal ion binding"/>
    <property type="evidence" value="ECO:0007669"/>
    <property type="project" value="UniProtKB-KW"/>
</dbReference>
<evidence type="ECO:0000256" key="4">
    <source>
        <dbReference type="ARBA" id="ARBA00022722"/>
    </source>
</evidence>
<dbReference type="GO" id="GO:0004518">
    <property type="term" value="F:nuclease activity"/>
    <property type="evidence" value="ECO:0007669"/>
    <property type="project" value="UniProtKB-KW"/>
</dbReference>
<evidence type="ECO:0000256" key="3">
    <source>
        <dbReference type="ARBA" id="ARBA00006958"/>
    </source>
</evidence>
<keyword evidence="4" id="KW-0540">Nuclease</keyword>
<feature type="chain" id="PRO_5042125075" evidence="8">
    <location>
        <begin position="25"/>
        <end position="462"/>
    </location>
</feature>
<keyword evidence="8" id="KW-0732">Signal</keyword>
<evidence type="ECO:0000256" key="6">
    <source>
        <dbReference type="ARBA" id="ARBA00022801"/>
    </source>
</evidence>
<name>A0AAE1I1C8_9NEOP</name>
<comment type="cofactor">
    <cofactor evidence="1">
        <name>a divalent metal cation</name>
        <dbReference type="ChEBI" id="CHEBI:60240"/>
    </cofactor>
</comment>
<evidence type="ECO:0000313" key="10">
    <source>
        <dbReference type="EMBL" id="KAK3931469.1"/>
    </source>
</evidence>
<comment type="similarity">
    <text evidence="3">Belongs to the HARBI1 family.</text>
</comment>